<sequence length="276" mass="29764">MISFARKGLIFSAAALAVLLLLLLFPAAASAEQPASGDYMVKSGETLTLYSGDADPKPLAQVPGTYYVTLSDPVPALGYYKVSYGGRDYFVREADFAALSLHDAEKYGAVPAESKAYLFDKAELFPEGEYEFYYYDKENGGKWSSSRLPALPEEITAVYGILALDGAIYYGVHIELTGMLSFASDCYIPAELASGSFAELTPSTIPENAFEQHKAEVDEELAQQQKPSGEGDSGSAETPDPEGTENNLERIILSVVIAVLCVAVVLLIFRPGHKKA</sequence>
<evidence type="ECO:0000256" key="1">
    <source>
        <dbReference type="SAM" id="MobiDB-lite"/>
    </source>
</evidence>
<feature type="signal peptide" evidence="3">
    <location>
        <begin position="1"/>
        <end position="31"/>
    </location>
</feature>
<evidence type="ECO:0000313" key="5">
    <source>
        <dbReference type="Proteomes" id="UP000824145"/>
    </source>
</evidence>
<evidence type="ECO:0000256" key="3">
    <source>
        <dbReference type="SAM" id="SignalP"/>
    </source>
</evidence>
<keyword evidence="2" id="KW-0472">Membrane</keyword>
<feature type="region of interest" description="Disordered" evidence="1">
    <location>
        <begin position="213"/>
        <end position="244"/>
    </location>
</feature>
<keyword evidence="2" id="KW-1133">Transmembrane helix</keyword>
<name>A0A9D1SK81_9FIRM</name>
<reference evidence="4" key="2">
    <citation type="journal article" date="2021" name="PeerJ">
        <title>Extensive microbial diversity within the chicken gut microbiome revealed by metagenomics and culture.</title>
        <authorList>
            <person name="Gilroy R."/>
            <person name="Ravi A."/>
            <person name="Getino M."/>
            <person name="Pursley I."/>
            <person name="Horton D.L."/>
            <person name="Alikhan N.F."/>
            <person name="Baker D."/>
            <person name="Gharbi K."/>
            <person name="Hall N."/>
            <person name="Watson M."/>
            <person name="Adriaenssens E.M."/>
            <person name="Foster-Nyarko E."/>
            <person name="Jarju S."/>
            <person name="Secka A."/>
            <person name="Antonio M."/>
            <person name="Oren A."/>
            <person name="Chaudhuri R.R."/>
            <person name="La Ragione R."/>
            <person name="Hildebrand F."/>
            <person name="Pallen M.J."/>
        </authorList>
    </citation>
    <scope>NUCLEOTIDE SEQUENCE</scope>
    <source>
        <strain evidence="4">9366</strain>
    </source>
</reference>
<evidence type="ECO:0000313" key="4">
    <source>
        <dbReference type="EMBL" id="HIU62975.1"/>
    </source>
</evidence>
<keyword evidence="2" id="KW-0812">Transmembrane</keyword>
<proteinExistence type="predicted"/>
<dbReference type="EMBL" id="DVNJ01000023">
    <property type="protein sequence ID" value="HIU62975.1"/>
    <property type="molecule type" value="Genomic_DNA"/>
</dbReference>
<evidence type="ECO:0000256" key="2">
    <source>
        <dbReference type="SAM" id="Phobius"/>
    </source>
</evidence>
<protein>
    <submittedName>
        <fullName evidence="4">Preprotein translocase subunit SecG</fullName>
    </submittedName>
</protein>
<feature type="chain" id="PRO_5039578304" evidence="3">
    <location>
        <begin position="32"/>
        <end position="276"/>
    </location>
</feature>
<dbReference type="AlphaFoldDB" id="A0A9D1SK81"/>
<organism evidence="4 5">
    <name type="scientific">Candidatus Caccalectryoclostridium excrementigallinarum</name>
    <dbReference type="NCBI Taxonomy" id="2840710"/>
    <lineage>
        <taxon>Bacteria</taxon>
        <taxon>Bacillati</taxon>
        <taxon>Bacillota</taxon>
        <taxon>Clostridia</taxon>
        <taxon>Christensenellales</taxon>
        <taxon>Christensenellaceae</taxon>
        <taxon>Christensenellaceae incertae sedis</taxon>
        <taxon>Candidatus Caccalectryoclostridium</taxon>
    </lineage>
</organism>
<gene>
    <name evidence="4" type="ORF">IAB07_04350</name>
</gene>
<feature type="transmembrane region" description="Helical" evidence="2">
    <location>
        <begin position="251"/>
        <end position="269"/>
    </location>
</feature>
<keyword evidence="3" id="KW-0732">Signal</keyword>
<comment type="caution">
    <text evidence="4">The sequence shown here is derived from an EMBL/GenBank/DDBJ whole genome shotgun (WGS) entry which is preliminary data.</text>
</comment>
<reference evidence="4" key="1">
    <citation type="submission" date="2020-10" db="EMBL/GenBank/DDBJ databases">
        <authorList>
            <person name="Gilroy R."/>
        </authorList>
    </citation>
    <scope>NUCLEOTIDE SEQUENCE</scope>
    <source>
        <strain evidence="4">9366</strain>
    </source>
</reference>
<accession>A0A9D1SK81</accession>
<dbReference type="Proteomes" id="UP000824145">
    <property type="component" value="Unassembled WGS sequence"/>
</dbReference>